<dbReference type="Proteomes" id="UP001287282">
    <property type="component" value="Unassembled WGS sequence"/>
</dbReference>
<dbReference type="InterPro" id="IPR012347">
    <property type="entry name" value="Ferritin-like"/>
</dbReference>
<accession>A0ABU3X4X9</accession>
<dbReference type="EMBL" id="JAWJBA010000001">
    <property type="protein sequence ID" value="MDV2682843.1"/>
    <property type="molecule type" value="Genomic_DNA"/>
</dbReference>
<protein>
    <submittedName>
        <fullName evidence="1">DUF3231 family protein</fullName>
    </submittedName>
</protein>
<dbReference type="InterPro" id="IPR021617">
    <property type="entry name" value="DUF3231"/>
</dbReference>
<evidence type="ECO:0000313" key="2">
    <source>
        <dbReference type="Proteomes" id="UP001287282"/>
    </source>
</evidence>
<dbReference type="Pfam" id="PF11553">
    <property type="entry name" value="DUF3231"/>
    <property type="match status" value="1"/>
</dbReference>
<name>A0ABU3X4X9_9BACI</name>
<reference evidence="1 2" key="1">
    <citation type="submission" date="2023-10" db="EMBL/GenBank/DDBJ databases">
        <title>Screening of Alkalihalobacillus lindianensis BZ-TG-R113 and Its Alleviation of Salt Stress on Rapeseed Growth.</title>
        <authorList>
            <person name="Zhao B."/>
            <person name="Guo T."/>
        </authorList>
    </citation>
    <scope>NUCLEOTIDE SEQUENCE [LARGE SCALE GENOMIC DNA]</scope>
    <source>
        <strain evidence="1 2">BZ-TG-R113</strain>
    </source>
</reference>
<dbReference type="Gene3D" id="1.20.1260.10">
    <property type="match status" value="1"/>
</dbReference>
<gene>
    <name evidence="1" type="ORF">RYX56_00500</name>
</gene>
<keyword evidence="2" id="KW-1185">Reference proteome</keyword>
<dbReference type="RefSeq" id="WP_317120179.1">
    <property type="nucleotide sequence ID" value="NZ_JAWJBA010000001.1"/>
</dbReference>
<comment type="caution">
    <text evidence="1">The sequence shown here is derived from an EMBL/GenBank/DDBJ whole genome shotgun (WGS) entry which is preliminary data.</text>
</comment>
<organism evidence="1 2">
    <name type="scientific">Alkalihalophilus lindianensis</name>
    <dbReference type="NCBI Taxonomy" id="1630542"/>
    <lineage>
        <taxon>Bacteria</taxon>
        <taxon>Bacillati</taxon>
        <taxon>Bacillota</taxon>
        <taxon>Bacilli</taxon>
        <taxon>Bacillales</taxon>
        <taxon>Bacillaceae</taxon>
        <taxon>Alkalihalophilus</taxon>
    </lineage>
</organism>
<proteinExistence type="predicted"/>
<evidence type="ECO:0000313" key="1">
    <source>
        <dbReference type="EMBL" id="MDV2682843.1"/>
    </source>
</evidence>
<sequence length="179" mass="19296">MNIQKLARSVFMGILSGNPQDEPMHYGEVFAAWTNLLGNNGMIAGYQALTHHAGDGDLKKLLEEGIQGLQNENHQLEELLKVNGIGLPAASPDRPSANLEDIPVGARFTDPEISATLSKDVAAGLVACSQAMGQSIREDIAMMYGQFHQAKAQFGAKVLKLNKEKGWLIPPPLHAKGNE</sequence>